<dbReference type="Pfam" id="PF13855">
    <property type="entry name" value="LRR_8"/>
    <property type="match status" value="2"/>
</dbReference>
<reference evidence="4" key="1">
    <citation type="submission" date="2019-08" db="EMBL/GenBank/DDBJ databases">
        <title>The genome of the North American firefly Photinus pyralis.</title>
        <authorList>
            <consortium name="Photinus pyralis genome working group"/>
            <person name="Fallon T.R."/>
            <person name="Sander Lower S.E."/>
            <person name="Weng J.-K."/>
        </authorList>
    </citation>
    <scope>NUCLEOTIDE SEQUENCE</scope>
    <source>
        <strain evidence="4">TRF0915ILg1</strain>
        <tissue evidence="4">Whole body</tissue>
    </source>
</reference>
<comment type="caution">
    <text evidence="4">The sequence shown here is derived from an EMBL/GenBank/DDBJ whole genome shotgun (WGS) entry which is preliminary data.</text>
</comment>
<dbReference type="OrthoDB" id="676979at2759"/>
<dbReference type="SMART" id="SM00369">
    <property type="entry name" value="LRR_TYP"/>
    <property type="match status" value="8"/>
</dbReference>
<accession>A0A8K0CP91</accession>
<dbReference type="InterPro" id="IPR032675">
    <property type="entry name" value="LRR_dom_sf"/>
</dbReference>
<sequence length="352" mass="40497">MFNDIIAEQVYLSNNLIVNIENGAFKNCVFDNLRLDNNNIESLNSETFKGLVIKKELKLTKNMITTYKAAFQSLNKMEILYLDANKISELPDNGFEGLESLMVLKLTHNSINVLGVDCFKHLNKVFALCLEDNRIDKFNPDYIKDMRLLSSFNLAGNSILNVEPETLNYTPNLAVLGLMNNKLTDFPPNSLYKNSINLYHVDYSWNKIASIPYRAFVADNTEKTYQGLFLHNNQIRHIEKRAFEGITRATYIVLHDNKIRDLEDGAFEGIGPVKQIDLSNNLIESLEILKKLPNCYLVRLGGNKVERDDLSPELDKLELNQLECISFDNYSYKRVENNWVFVDSTVKENESW</sequence>
<keyword evidence="5" id="KW-1185">Reference proteome</keyword>
<proteinExistence type="predicted"/>
<evidence type="ECO:0000256" key="1">
    <source>
        <dbReference type="ARBA" id="ARBA00022614"/>
    </source>
</evidence>
<keyword evidence="1" id="KW-0433">Leucine-rich repeat</keyword>
<protein>
    <submittedName>
        <fullName evidence="4">Uncharacterized protein</fullName>
    </submittedName>
</protein>
<dbReference type="PANTHER" id="PTHR24373">
    <property type="entry name" value="SLIT RELATED LEUCINE-RICH REPEAT NEURONAL PROTEIN"/>
    <property type="match status" value="1"/>
</dbReference>
<dbReference type="PROSITE" id="PS51450">
    <property type="entry name" value="LRR"/>
    <property type="match status" value="1"/>
</dbReference>
<dbReference type="EMBL" id="VTPC01084165">
    <property type="protein sequence ID" value="KAF2887305.1"/>
    <property type="molecule type" value="Genomic_DNA"/>
</dbReference>
<evidence type="ECO:0000256" key="2">
    <source>
        <dbReference type="ARBA" id="ARBA00022729"/>
    </source>
</evidence>
<dbReference type="InterPro" id="IPR001611">
    <property type="entry name" value="Leu-rich_rpt"/>
</dbReference>
<dbReference type="Proteomes" id="UP000801492">
    <property type="component" value="Unassembled WGS sequence"/>
</dbReference>
<evidence type="ECO:0000313" key="5">
    <source>
        <dbReference type="Proteomes" id="UP000801492"/>
    </source>
</evidence>
<dbReference type="AlphaFoldDB" id="A0A8K0CP91"/>
<name>A0A8K0CP91_IGNLU</name>
<organism evidence="4 5">
    <name type="scientific">Ignelater luminosus</name>
    <name type="common">Cucubano</name>
    <name type="synonym">Pyrophorus luminosus</name>
    <dbReference type="NCBI Taxonomy" id="2038154"/>
    <lineage>
        <taxon>Eukaryota</taxon>
        <taxon>Metazoa</taxon>
        <taxon>Ecdysozoa</taxon>
        <taxon>Arthropoda</taxon>
        <taxon>Hexapoda</taxon>
        <taxon>Insecta</taxon>
        <taxon>Pterygota</taxon>
        <taxon>Neoptera</taxon>
        <taxon>Endopterygota</taxon>
        <taxon>Coleoptera</taxon>
        <taxon>Polyphaga</taxon>
        <taxon>Elateriformia</taxon>
        <taxon>Elateroidea</taxon>
        <taxon>Elateridae</taxon>
        <taxon>Agrypninae</taxon>
        <taxon>Pyrophorini</taxon>
        <taxon>Ignelater</taxon>
    </lineage>
</organism>
<evidence type="ECO:0000313" key="4">
    <source>
        <dbReference type="EMBL" id="KAF2887305.1"/>
    </source>
</evidence>
<gene>
    <name evidence="4" type="ORF">ILUMI_18868</name>
</gene>
<dbReference type="SUPFAM" id="SSF52058">
    <property type="entry name" value="L domain-like"/>
    <property type="match status" value="1"/>
</dbReference>
<dbReference type="InterPro" id="IPR050328">
    <property type="entry name" value="Dev_Immune_Receptor"/>
</dbReference>
<keyword evidence="2" id="KW-0732">Signal</keyword>
<dbReference type="InterPro" id="IPR003591">
    <property type="entry name" value="Leu-rich_rpt_typical-subtyp"/>
</dbReference>
<dbReference type="Gene3D" id="3.80.10.10">
    <property type="entry name" value="Ribonuclease Inhibitor"/>
    <property type="match status" value="3"/>
</dbReference>
<dbReference type="PANTHER" id="PTHR24373:SF370">
    <property type="entry name" value="FISH-LIPS, ISOFORM E"/>
    <property type="match status" value="1"/>
</dbReference>
<evidence type="ECO:0000256" key="3">
    <source>
        <dbReference type="ARBA" id="ARBA00022737"/>
    </source>
</evidence>
<keyword evidence="3" id="KW-0677">Repeat</keyword>